<dbReference type="PANTHER" id="PTHR43775:SF37">
    <property type="entry name" value="SI:DKEY-61P9.11"/>
    <property type="match status" value="1"/>
</dbReference>
<accession>A0A815XMY2</accession>
<dbReference type="Proteomes" id="UP000663852">
    <property type="component" value="Unassembled WGS sequence"/>
</dbReference>
<dbReference type="EMBL" id="CAJNOJ010000145">
    <property type="protein sequence ID" value="CAF1195520.1"/>
    <property type="molecule type" value="Genomic_DNA"/>
</dbReference>
<evidence type="ECO:0000313" key="4">
    <source>
        <dbReference type="EMBL" id="CAF1195520.1"/>
    </source>
</evidence>
<dbReference type="Gene3D" id="3.40.47.10">
    <property type="match status" value="1"/>
</dbReference>
<dbReference type="OrthoDB" id="329835at2759"/>
<keyword evidence="2" id="KW-0597">Phosphoprotein</keyword>
<evidence type="ECO:0000313" key="6">
    <source>
        <dbReference type="Proteomes" id="UP000663828"/>
    </source>
</evidence>
<feature type="domain" description="Ketosynthase family 3 (KS3)" evidence="3">
    <location>
        <begin position="1"/>
        <end position="252"/>
    </location>
</feature>
<protein>
    <recommendedName>
        <fullName evidence="3">Ketosynthase family 3 (KS3) domain-containing protein</fullName>
    </recommendedName>
</protein>
<evidence type="ECO:0000259" key="3">
    <source>
        <dbReference type="PROSITE" id="PS52004"/>
    </source>
</evidence>
<gene>
    <name evidence="4" type="ORF">EDS130_LOCUS25058</name>
    <name evidence="5" type="ORF">XAT740_LOCUS43531</name>
</gene>
<dbReference type="InterPro" id="IPR014030">
    <property type="entry name" value="Ketoacyl_synth_N"/>
</dbReference>
<dbReference type="PROSITE" id="PS52004">
    <property type="entry name" value="KS3_2"/>
    <property type="match status" value="1"/>
</dbReference>
<evidence type="ECO:0000256" key="2">
    <source>
        <dbReference type="ARBA" id="ARBA00022553"/>
    </source>
</evidence>
<reference evidence="5" key="1">
    <citation type="submission" date="2021-02" db="EMBL/GenBank/DDBJ databases">
        <authorList>
            <person name="Nowell W R."/>
        </authorList>
    </citation>
    <scope>NUCLEOTIDE SEQUENCE</scope>
</reference>
<evidence type="ECO:0000256" key="1">
    <source>
        <dbReference type="ARBA" id="ARBA00022450"/>
    </source>
</evidence>
<dbReference type="InterPro" id="IPR020841">
    <property type="entry name" value="PKS_Beta-ketoAc_synthase_dom"/>
</dbReference>
<dbReference type="GO" id="GO:0004312">
    <property type="term" value="F:fatty acid synthase activity"/>
    <property type="evidence" value="ECO:0007669"/>
    <property type="project" value="TreeGrafter"/>
</dbReference>
<dbReference type="InterPro" id="IPR050091">
    <property type="entry name" value="PKS_NRPS_Biosynth_Enz"/>
</dbReference>
<dbReference type="Pfam" id="PF00109">
    <property type="entry name" value="ketoacyl-synt"/>
    <property type="match status" value="1"/>
</dbReference>
<keyword evidence="1" id="KW-0596">Phosphopantetheine</keyword>
<proteinExistence type="predicted"/>
<dbReference type="InterPro" id="IPR016039">
    <property type="entry name" value="Thiolase-like"/>
</dbReference>
<name>A0A815XMY2_ADIRI</name>
<organism evidence="5 6">
    <name type="scientific">Adineta ricciae</name>
    <name type="common">Rotifer</name>
    <dbReference type="NCBI Taxonomy" id="249248"/>
    <lineage>
        <taxon>Eukaryota</taxon>
        <taxon>Metazoa</taxon>
        <taxon>Spiralia</taxon>
        <taxon>Gnathifera</taxon>
        <taxon>Rotifera</taxon>
        <taxon>Eurotatoria</taxon>
        <taxon>Bdelloidea</taxon>
        <taxon>Adinetida</taxon>
        <taxon>Adinetidae</taxon>
        <taxon>Adineta</taxon>
    </lineage>
</organism>
<evidence type="ECO:0000313" key="5">
    <source>
        <dbReference type="EMBL" id="CAF1559824.1"/>
    </source>
</evidence>
<dbReference type="EMBL" id="CAJNOR010005380">
    <property type="protein sequence ID" value="CAF1559824.1"/>
    <property type="molecule type" value="Genomic_DNA"/>
</dbReference>
<dbReference type="GO" id="GO:0044550">
    <property type="term" value="P:secondary metabolite biosynthetic process"/>
    <property type="evidence" value="ECO:0007669"/>
    <property type="project" value="TreeGrafter"/>
</dbReference>
<keyword evidence="6" id="KW-1185">Reference proteome</keyword>
<dbReference type="SUPFAM" id="SSF53901">
    <property type="entry name" value="Thiolase-like"/>
    <property type="match status" value="1"/>
</dbReference>
<dbReference type="Proteomes" id="UP000663828">
    <property type="component" value="Unassembled WGS sequence"/>
</dbReference>
<dbReference type="GO" id="GO:0006633">
    <property type="term" value="P:fatty acid biosynthetic process"/>
    <property type="evidence" value="ECO:0007669"/>
    <property type="project" value="TreeGrafter"/>
</dbReference>
<dbReference type="PANTHER" id="PTHR43775">
    <property type="entry name" value="FATTY ACID SYNTHASE"/>
    <property type="match status" value="1"/>
</dbReference>
<comment type="caution">
    <text evidence="5">The sequence shown here is derived from an EMBL/GenBank/DDBJ whole genome shotgun (WGS) entry which is preliminary data.</text>
</comment>
<dbReference type="AlphaFoldDB" id="A0A815XMY2"/>
<sequence>MEPIAVIGISCEFGDGIHSGHSLWDTLKSNADISSEMISDQIKLQTSSLNLSNSDLNRTNMIGKHGYLLDNELLNRFDANFFGVSALQAQKIDVEDRLLLEKFVHLLEDADYTINRIAGTKTAVFIGQHSNKHESTIINQSNCTDTHLLPSSLSKCSASVRLAYHFDLRGPNFTIDTTRSSSLETVVLAVEALRIGDADYAVIGGTNIFQISENFLYDTCIQSELSNTRRNFCCTEKSGYEDGKSHVLICNL</sequence>
<dbReference type="SMART" id="SM00825">
    <property type="entry name" value="PKS_KS"/>
    <property type="match status" value="1"/>
</dbReference>